<dbReference type="PROSITE" id="PS50011">
    <property type="entry name" value="PROTEIN_KINASE_DOM"/>
    <property type="match status" value="1"/>
</dbReference>
<dbReference type="SUPFAM" id="SSF56112">
    <property type="entry name" value="Protein kinase-like (PK-like)"/>
    <property type="match status" value="1"/>
</dbReference>
<dbReference type="InterPro" id="IPR011009">
    <property type="entry name" value="Kinase-like_dom_sf"/>
</dbReference>
<gene>
    <name evidence="7" type="ORF">ACFQGL_12420</name>
</gene>
<protein>
    <submittedName>
        <fullName evidence="7">Serine/threonine-protein kinase</fullName>
        <ecNumber evidence="7">2.7.11.1</ecNumber>
    </submittedName>
</protein>
<dbReference type="Pfam" id="PF00069">
    <property type="entry name" value="Pkinase"/>
    <property type="match status" value="1"/>
</dbReference>
<dbReference type="CDD" id="cd14014">
    <property type="entry name" value="STKc_PknB_like"/>
    <property type="match status" value="1"/>
</dbReference>
<keyword evidence="8" id="KW-1185">Reference proteome</keyword>
<dbReference type="EMBL" id="JBHSQS010000006">
    <property type="protein sequence ID" value="MFC5924148.1"/>
    <property type="molecule type" value="Genomic_DNA"/>
</dbReference>
<dbReference type="InterPro" id="IPR017441">
    <property type="entry name" value="Protein_kinase_ATP_BS"/>
</dbReference>
<evidence type="ECO:0000256" key="2">
    <source>
        <dbReference type="ARBA" id="ARBA00022741"/>
    </source>
</evidence>
<dbReference type="InterPro" id="IPR000719">
    <property type="entry name" value="Prot_kinase_dom"/>
</dbReference>
<feature type="binding site" evidence="5">
    <location>
        <position position="41"/>
    </location>
    <ligand>
        <name>ATP</name>
        <dbReference type="ChEBI" id="CHEBI:30616"/>
    </ligand>
</feature>
<dbReference type="PROSITE" id="PS00108">
    <property type="entry name" value="PROTEIN_KINASE_ST"/>
    <property type="match status" value="1"/>
</dbReference>
<evidence type="ECO:0000256" key="5">
    <source>
        <dbReference type="PROSITE-ProRule" id="PRU10141"/>
    </source>
</evidence>
<dbReference type="Gene3D" id="3.30.200.20">
    <property type="entry name" value="Phosphorylase Kinase, domain 1"/>
    <property type="match status" value="1"/>
</dbReference>
<feature type="domain" description="Protein kinase" evidence="6">
    <location>
        <begin position="12"/>
        <end position="275"/>
    </location>
</feature>
<keyword evidence="4 5" id="KW-0067">ATP-binding</keyword>
<accession>A0ABW1H585</accession>
<evidence type="ECO:0000256" key="3">
    <source>
        <dbReference type="ARBA" id="ARBA00022777"/>
    </source>
</evidence>
<sequence>MSIEGARLAGRYRITGRLGAGGHGTVYAAHDQRLNRLVAVKLLIDDPDPELLARFQREAEILAMIRHPNVVAIFDIGRHDDGSAFVVMEHLAGPDLAHLQFEAGSLNATQTLRYAVPVADALVCLHEHPTPVIHRDLKPQNLVLDGDGTVKICDFGISAVPEAMLTRLTRPGMVLGTAAYMSPEQWRGDDPDRATDIYSLGAVLYALLAGGPPLKMEGGPATCARRVNNDAPEPIVVRSPAVPPELAELIHGMLAKSPAARPTARTVRDTLHALATAAPVRPTESATDSALRVGDLLLGEHRYVEADRHFTDLAHRLRDVDDADPSARIAAEFGRVRSRFGLGEEAVAAFRLVRLVARAQAALGDDHPLVREIRAYLDTRSR</sequence>
<dbReference type="EC" id="2.7.11.1" evidence="7"/>
<evidence type="ECO:0000256" key="4">
    <source>
        <dbReference type="ARBA" id="ARBA00022840"/>
    </source>
</evidence>
<dbReference type="InterPro" id="IPR008271">
    <property type="entry name" value="Ser/Thr_kinase_AS"/>
</dbReference>
<dbReference type="PANTHER" id="PTHR43289:SF34">
    <property type="entry name" value="SERINE_THREONINE-PROTEIN KINASE YBDM-RELATED"/>
    <property type="match status" value="1"/>
</dbReference>
<dbReference type="SMART" id="SM00220">
    <property type="entry name" value="S_TKc"/>
    <property type="match status" value="1"/>
</dbReference>
<evidence type="ECO:0000256" key="1">
    <source>
        <dbReference type="ARBA" id="ARBA00022679"/>
    </source>
</evidence>
<comment type="caution">
    <text evidence="7">The sequence shown here is derived from an EMBL/GenBank/DDBJ whole genome shotgun (WGS) entry which is preliminary data.</text>
</comment>
<keyword evidence="2 5" id="KW-0547">Nucleotide-binding</keyword>
<evidence type="ECO:0000259" key="6">
    <source>
        <dbReference type="PROSITE" id="PS50011"/>
    </source>
</evidence>
<keyword evidence="3 7" id="KW-0418">Kinase</keyword>
<evidence type="ECO:0000313" key="8">
    <source>
        <dbReference type="Proteomes" id="UP001596226"/>
    </source>
</evidence>
<reference evidence="8" key="1">
    <citation type="journal article" date="2019" name="Int. J. Syst. Evol. Microbiol.">
        <title>The Global Catalogue of Microorganisms (GCM) 10K type strain sequencing project: providing services to taxonomists for standard genome sequencing and annotation.</title>
        <authorList>
            <consortium name="The Broad Institute Genomics Platform"/>
            <consortium name="The Broad Institute Genome Sequencing Center for Infectious Disease"/>
            <person name="Wu L."/>
            <person name="Ma J."/>
        </authorList>
    </citation>
    <scope>NUCLEOTIDE SEQUENCE [LARGE SCALE GENOMIC DNA]</scope>
    <source>
        <strain evidence="8">CGMCC 4.7144</strain>
    </source>
</reference>
<dbReference type="PROSITE" id="PS00107">
    <property type="entry name" value="PROTEIN_KINASE_ATP"/>
    <property type="match status" value="1"/>
</dbReference>
<keyword evidence="1 7" id="KW-0808">Transferase</keyword>
<name>A0ABW1H585_9ACTN</name>
<dbReference type="Proteomes" id="UP001596226">
    <property type="component" value="Unassembled WGS sequence"/>
</dbReference>
<proteinExistence type="predicted"/>
<evidence type="ECO:0000313" key="7">
    <source>
        <dbReference type="EMBL" id="MFC5924148.1"/>
    </source>
</evidence>
<dbReference type="RefSeq" id="WP_377510248.1">
    <property type="nucleotide sequence ID" value="NZ_JBHSQS010000006.1"/>
</dbReference>
<dbReference type="PANTHER" id="PTHR43289">
    <property type="entry name" value="MITOGEN-ACTIVATED PROTEIN KINASE KINASE KINASE 20-RELATED"/>
    <property type="match status" value="1"/>
</dbReference>
<organism evidence="7 8">
    <name type="scientific">Micromonospora vulcania</name>
    <dbReference type="NCBI Taxonomy" id="1441873"/>
    <lineage>
        <taxon>Bacteria</taxon>
        <taxon>Bacillati</taxon>
        <taxon>Actinomycetota</taxon>
        <taxon>Actinomycetes</taxon>
        <taxon>Micromonosporales</taxon>
        <taxon>Micromonosporaceae</taxon>
        <taxon>Micromonospora</taxon>
    </lineage>
</organism>
<dbReference type="GO" id="GO:0004674">
    <property type="term" value="F:protein serine/threonine kinase activity"/>
    <property type="evidence" value="ECO:0007669"/>
    <property type="project" value="UniProtKB-EC"/>
</dbReference>
<dbReference type="Gene3D" id="1.10.510.10">
    <property type="entry name" value="Transferase(Phosphotransferase) domain 1"/>
    <property type="match status" value="1"/>
</dbReference>